<feature type="domain" description="ShlB POTRA" evidence="6">
    <location>
        <begin position="158"/>
        <end position="200"/>
    </location>
</feature>
<evidence type="ECO:0000313" key="8">
    <source>
        <dbReference type="Proteomes" id="UP001156836"/>
    </source>
</evidence>
<evidence type="ECO:0000259" key="6">
    <source>
        <dbReference type="Pfam" id="PF17287"/>
    </source>
</evidence>
<keyword evidence="3" id="KW-0998">Cell outer membrane</keyword>
<dbReference type="InterPro" id="IPR005565">
    <property type="entry name" value="Hemolysn_activator_HlyB_C"/>
</dbReference>
<dbReference type="PANTHER" id="PTHR34597:SF3">
    <property type="entry name" value="OUTER MEMBRANE TRANSPORTER CDIB"/>
    <property type="match status" value="1"/>
</dbReference>
<proteinExistence type="predicted"/>
<dbReference type="InterPro" id="IPR051544">
    <property type="entry name" value="TPS_OM_transporter"/>
</dbReference>
<dbReference type="Pfam" id="PF03865">
    <property type="entry name" value="ShlB"/>
    <property type="match status" value="1"/>
</dbReference>
<dbReference type="Proteomes" id="UP001156836">
    <property type="component" value="Unassembled WGS sequence"/>
</dbReference>
<organism evidence="7 8">
    <name type="scientific">Chitiniphilus shinanonensis</name>
    <dbReference type="NCBI Taxonomy" id="553088"/>
    <lineage>
        <taxon>Bacteria</taxon>
        <taxon>Pseudomonadati</taxon>
        <taxon>Pseudomonadota</taxon>
        <taxon>Betaproteobacteria</taxon>
        <taxon>Neisseriales</taxon>
        <taxon>Chitinibacteraceae</taxon>
        <taxon>Chitiniphilus</taxon>
    </lineage>
</organism>
<sequence>MAYNLWPWIAGALLCGVLSKAGAERFDFDDREQQRSTQRQEQLLQKLTPPLSQPEVQLPPSVTSFIAPNEQPCFAIGQVTLEGAVGFDWLAAKAAQAQGQCLGGQGLQALQDWLNRDLLARGYVVSRVVVPEQSIQTGQLKLILMPGRISRIREEGTGAGRLGLMLPFKAGDVVRQQDLDQAIEQLRRLPGHQAELSLVPGEAPGDTEIVIKHTPGQRWHLLLSLDNSGSQATGKNQAALSASLDSPFGLYDVLSLSASRDAHWHRLDYGSDSAALNWSVPIGYSVLSMSVNRSRYHQTVAGYSSDLVYAGRSFGYDLGLSRVIYRDSSNRVALDGKLWRRTSHSEIDEVEIEVQARDTVGYDVGLGLRHYLGSSVLDGRVGLKGSLPSHSKEPGEMAGEPEWDGRYQLVNADLSFTAPFQLGALPMRYDTSLRGQLSRTALLPSYEWLSIGNRYSVRGFDGEVTLAGEDGAYWQNTLSVPYQPIPGAELYVGLDYGYVGGRQANDFLLGHDLAGWVAGIRGSAKAFRYEFSVGGPVARPEGFGSSHLTGTFWVGLAL</sequence>
<keyword evidence="2" id="KW-0812">Transmembrane</keyword>
<dbReference type="InterPro" id="IPR013686">
    <property type="entry name" value="Polypept-transport_assoc_ShlB"/>
</dbReference>
<name>A0ABQ6BWX4_9NEIS</name>
<gene>
    <name evidence="7" type="primary">fhaC</name>
    <name evidence="7" type="ORF">GCM10007860_28320</name>
</gene>
<dbReference type="EMBL" id="BSOZ01000058">
    <property type="protein sequence ID" value="GLS05675.1"/>
    <property type="molecule type" value="Genomic_DNA"/>
</dbReference>
<dbReference type="Gene3D" id="3.10.20.310">
    <property type="entry name" value="membrane protein fhac"/>
    <property type="match status" value="1"/>
</dbReference>
<dbReference type="Gene3D" id="2.40.160.50">
    <property type="entry name" value="membrane protein fhac: a member of the omp85/tpsb transporter family"/>
    <property type="match status" value="1"/>
</dbReference>
<comment type="caution">
    <text evidence="7">The sequence shown here is derived from an EMBL/GenBank/DDBJ whole genome shotgun (WGS) entry which is preliminary data.</text>
</comment>
<evidence type="ECO:0000256" key="3">
    <source>
        <dbReference type="ARBA" id="ARBA00023237"/>
    </source>
</evidence>
<reference evidence="8" key="1">
    <citation type="journal article" date="2019" name="Int. J. Syst. Evol. Microbiol.">
        <title>The Global Catalogue of Microorganisms (GCM) 10K type strain sequencing project: providing services to taxonomists for standard genome sequencing and annotation.</title>
        <authorList>
            <consortium name="The Broad Institute Genomics Platform"/>
            <consortium name="The Broad Institute Genome Sequencing Center for Infectious Disease"/>
            <person name="Wu L."/>
            <person name="Ma J."/>
        </authorList>
    </citation>
    <scope>NUCLEOTIDE SEQUENCE [LARGE SCALE GENOMIC DNA]</scope>
    <source>
        <strain evidence="8">NBRC 104970</strain>
    </source>
</reference>
<evidence type="ECO:0000313" key="7">
    <source>
        <dbReference type="EMBL" id="GLS05675.1"/>
    </source>
</evidence>
<dbReference type="PANTHER" id="PTHR34597">
    <property type="entry name" value="SLR1661 PROTEIN"/>
    <property type="match status" value="1"/>
</dbReference>
<evidence type="ECO:0000256" key="1">
    <source>
        <dbReference type="ARBA" id="ARBA00022452"/>
    </source>
</evidence>
<feature type="domain" description="Haemolysin activator HlyB C-terminal" evidence="4">
    <location>
        <begin position="205"/>
        <end position="522"/>
    </location>
</feature>
<keyword evidence="1" id="KW-0472">Membrane</keyword>
<dbReference type="Pfam" id="PF17287">
    <property type="entry name" value="POTRA_3"/>
    <property type="match status" value="1"/>
</dbReference>
<evidence type="ECO:0000256" key="2">
    <source>
        <dbReference type="ARBA" id="ARBA00022692"/>
    </source>
</evidence>
<dbReference type="InterPro" id="IPR035251">
    <property type="entry name" value="ShlB_POTRA"/>
</dbReference>
<dbReference type="InterPro" id="IPR027282">
    <property type="entry name" value="TPS"/>
</dbReference>
<dbReference type="PIRSF" id="PIRSF029745">
    <property type="entry name" value="FhaC"/>
    <property type="match status" value="1"/>
</dbReference>
<keyword evidence="1" id="KW-1134">Transmembrane beta strand</keyword>
<evidence type="ECO:0000259" key="4">
    <source>
        <dbReference type="Pfam" id="PF03865"/>
    </source>
</evidence>
<feature type="domain" description="Polypeptide-transport-associated ShlB-type" evidence="5">
    <location>
        <begin position="74"/>
        <end position="147"/>
    </location>
</feature>
<dbReference type="RefSeq" id="WP_083930660.1">
    <property type="nucleotide sequence ID" value="NZ_BSOZ01000058.1"/>
</dbReference>
<protein>
    <submittedName>
        <fullName evidence="7">Transporter</fullName>
    </submittedName>
</protein>
<accession>A0ABQ6BWX4</accession>
<keyword evidence="8" id="KW-1185">Reference proteome</keyword>
<evidence type="ECO:0000259" key="5">
    <source>
        <dbReference type="Pfam" id="PF08479"/>
    </source>
</evidence>
<dbReference type="Pfam" id="PF08479">
    <property type="entry name" value="POTRA_2"/>
    <property type="match status" value="1"/>
</dbReference>